<dbReference type="STRING" id="1202450.B586_07480"/>
<comment type="caution">
    <text evidence="4">The sequence shown here is derived from an EMBL/GenBank/DDBJ whole genome shotgun (WGS) entry which is preliminary data.</text>
</comment>
<keyword evidence="5" id="KW-1185">Reference proteome</keyword>
<sequence length="195" mass="21800">MPDPRAETITNYTRVGPGPASMRRAADEWGSLSEELLAFKSSFNQMLVSLTEEWSGPVAMQMIEATKPFLTWLDDLGQQLVETQNQIERIIRGYWRAHRDVVPPTAIRANLTRRAQLLNNPLGVNTYGITLLDQQYQQFCIHNGQVWNRYRARLADASSRLAPWPSPPPITNNTESVKPVRTDTSVSGSSASSSG</sequence>
<evidence type="ECO:0000259" key="3">
    <source>
        <dbReference type="Pfam" id="PF00823"/>
    </source>
</evidence>
<feature type="region of interest" description="Disordered" evidence="2">
    <location>
        <begin position="161"/>
        <end position="195"/>
    </location>
</feature>
<organism evidence="4 5">
    <name type="scientific">Mycobacterium haemophilum</name>
    <dbReference type="NCBI Taxonomy" id="29311"/>
    <lineage>
        <taxon>Bacteria</taxon>
        <taxon>Bacillati</taxon>
        <taxon>Actinomycetota</taxon>
        <taxon>Actinomycetes</taxon>
        <taxon>Mycobacteriales</taxon>
        <taxon>Mycobacteriaceae</taxon>
        <taxon>Mycobacterium</taxon>
    </lineage>
</organism>
<dbReference type="AlphaFoldDB" id="A0A0I9VH35"/>
<accession>A0A0I9VH35</accession>
<dbReference type="InterPro" id="IPR038332">
    <property type="entry name" value="PPE_sf"/>
</dbReference>
<name>A0A0I9VH35_9MYCO</name>
<evidence type="ECO:0000256" key="2">
    <source>
        <dbReference type="SAM" id="MobiDB-lite"/>
    </source>
</evidence>
<dbReference type="EMBL" id="LDPR01000004">
    <property type="protein sequence ID" value="KLO37766.1"/>
    <property type="molecule type" value="Genomic_DNA"/>
</dbReference>
<evidence type="ECO:0000256" key="1">
    <source>
        <dbReference type="ARBA" id="ARBA00010652"/>
    </source>
</evidence>
<reference evidence="4 5" key="1">
    <citation type="submission" date="2015-05" db="EMBL/GenBank/DDBJ databases">
        <title>Genome sequence of Mycobacterium haemophilum.</title>
        <authorList>
            <person name="Greninger A.L."/>
            <person name="Cunningham G."/>
            <person name="Miller S."/>
        </authorList>
    </citation>
    <scope>NUCLEOTIDE SEQUENCE [LARGE SCALE GENOMIC DNA]</scope>
    <source>
        <strain evidence="5">UC1</strain>
    </source>
</reference>
<proteinExistence type="inferred from homology"/>
<feature type="region of interest" description="Disordered" evidence="2">
    <location>
        <begin position="1"/>
        <end position="20"/>
    </location>
</feature>
<dbReference type="Gene3D" id="1.20.1260.20">
    <property type="entry name" value="PPE superfamily"/>
    <property type="match status" value="1"/>
</dbReference>
<dbReference type="Pfam" id="PF00823">
    <property type="entry name" value="PPE"/>
    <property type="match status" value="1"/>
</dbReference>
<feature type="compositionally biased region" description="Low complexity" evidence="2">
    <location>
        <begin position="185"/>
        <end position="195"/>
    </location>
</feature>
<dbReference type="RefSeq" id="WP_047314972.1">
    <property type="nucleotide sequence ID" value="NZ_LDPQ01000009.1"/>
</dbReference>
<evidence type="ECO:0000313" key="4">
    <source>
        <dbReference type="EMBL" id="KLO37766.1"/>
    </source>
</evidence>
<dbReference type="Proteomes" id="UP000036334">
    <property type="component" value="Unassembled WGS sequence"/>
</dbReference>
<dbReference type="PANTHER" id="PTHR46766">
    <property type="entry name" value="GLUTAMINE-RICH PROTEIN 2"/>
    <property type="match status" value="1"/>
</dbReference>
<protein>
    <recommendedName>
        <fullName evidence="3">PPE domain-containing protein</fullName>
    </recommendedName>
</protein>
<dbReference type="GO" id="GO:0052572">
    <property type="term" value="P:response to host immune response"/>
    <property type="evidence" value="ECO:0007669"/>
    <property type="project" value="TreeGrafter"/>
</dbReference>
<comment type="similarity">
    <text evidence="1">Belongs to the mycobacterial PPE family.</text>
</comment>
<dbReference type="OrthoDB" id="4753774at2"/>
<dbReference type="PATRIC" id="fig|29311.18.peg.4441"/>
<gene>
    <name evidence="4" type="ORF">ABH38_07375</name>
</gene>
<feature type="domain" description="PPE" evidence="3">
    <location>
        <begin position="7"/>
        <end position="161"/>
    </location>
</feature>
<dbReference type="SUPFAM" id="SSF140459">
    <property type="entry name" value="PE/PPE dimer-like"/>
    <property type="match status" value="1"/>
</dbReference>
<dbReference type="PANTHER" id="PTHR46766:SF1">
    <property type="entry name" value="GLUTAMINE-RICH PROTEIN 2"/>
    <property type="match status" value="1"/>
</dbReference>
<dbReference type="InterPro" id="IPR000030">
    <property type="entry name" value="PPE_dom"/>
</dbReference>
<evidence type="ECO:0000313" key="5">
    <source>
        <dbReference type="Proteomes" id="UP000036334"/>
    </source>
</evidence>